<keyword evidence="5" id="KW-1185">Reference proteome</keyword>
<dbReference type="InterPro" id="IPR050883">
    <property type="entry name" value="PNGase"/>
</dbReference>
<protein>
    <recommendedName>
        <fullName evidence="6">Glycoside hydrolase family 92 protein</fullName>
    </recommendedName>
</protein>
<dbReference type="GO" id="GO:0000224">
    <property type="term" value="F:peptide-N4-(N-acetyl-beta-glucosaminyl)asparagine amidase activity"/>
    <property type="evidence" value="ECO:0007669"/>
    <property type="project" value="TreeGrafter"/>
</dbReference>
<dbReference type="PANTHER" id="PTHR12143:SF43">
    <property type="entry name" value="PUTATIVE-RELATED"/>
    <property type="match status" value="1"/>
</dbReference>
<dbReference type="PANTHER" id="PTHR12143">
    <property type="entry name" value="PEPTIDE N-GLYCANASE PNGASE -RELATED"/>
    <property type="match status" value="1"/>
</dbReference>
<name>A0AAD5YMT7_9AGAR</name>
<dbReference type="Gene3D" id="1.20.1610.10">
    <property type="entry name" value="alpha-1,2-mannosidases domains"/>
    <property type="match status" value="1"/>
</dbReference>
<organism evidence="4 5">
    <name type="scientific">Leucocoprinus birnbaumii</name>
    <dbReference type="NCBI Taxonomy" id="56174"/>
    <lineage>
        <taxon>Eukaryota</taxon>
        <taxon>Fungi</taxon>
        <taxon>Dikarya</taxon>
        <taxon>Basidiomycota</taxon>
        <taxon>Agaricomycotina</taxon>
        <taxon>Agaricomycetes</taxon>
        <taxon>Agaricomycetidae</taxon>
        <taxon>Agaricales</taxon>
        <taxon>Agaricineae</taxon>
        <taxon>Agaricaceae</taxon>
        <taxon>Leucocoprinus</taxon>
    </lineage>
</organism>
<reference evidence="4" key="1">
    <citation type="submission" date="2022-07" db="EMBL/GenBank/DDBJ databases">
        <title>Genome Sequence of Leucocoprinus birnbaumii.</title>
        <authorList>
            <person name="Buettner E."/>
        </authorList>
    </citation>
    <scope>NUCLEOTIDE SEQUENCE</scope>
    <source>
        <strain evidence="4">VT141</strain>
    </source>
</reference>
<dbReference type="InterPro" id="IPR012939">
    <property type="entry name" value="Glyco_hydro_92"/>
</dbReference>
<evidence type="ECO:0000313" key="4">
    <source>
        <dbReference type="EMBL" id="KAJ3561995.1"/>
    </source>
</evidence>
<evidence type="ECO:0000259" key="2">
    <source>
        <dbReference type="Pfam" id="PF07971"/>
    </source>
</evidence>
<evidence type="ECO:0000313" key="5">
    <source>
        <dbReference type="Proteomes" id="UP001213000"/>
    </source>
</evidence>
<dbReference type="Pfam" id="PF07971">
    <property type="entry name" value="Glyco_hydro_92"/>
    <property type="match status" value="1"/>
</dbReference>
<dbReference type="SUPFAM" id="SSF48208">
    <property type="entry name" value="Six-hairpin glycosidases"/>
    <property type="match status" value="1"/>
</dbReference>
<proteinExistence type="predicted"/>
<dbReference type="Proteomes" id="UP001213000">
    <property type="component" value="Unassembled WGS sequence"/>
</dbReference>
<dbReference type="GO" id="GO:0005829">
    <property type="term" value="C:cytosol"/>
    <property type="evidence" value="ECO:0007669"/>
    <property type="project" value="TreeGrafter"/>
</dbReference>
<gene>
    <name evidence="4" type="ORF">NP233_g9847</name>
</gene>
<dbReference type="InterPro" id="IPR008928">
    <property type="entry name" value="6-hairpin_glycosidase_sf"/>
</dbReference>
<evidence type="ECO:0000259" key="3">
    <source>
        <dbReference type="Pfam" id="PF17678"/>
    </source>
</evidence>
<dbReference type="GO" id="GO:0005634">
    <property type="term" value="C:nucleus"/>
    <property type="evidence" value="ECO:0007669"/>
    <property type="project" value="TreeGrafter"/>
</dbReference>
<feature type="chain" id="PRO_5042218566" description="Glycoside hydrolase family 92 protein" evidence="1">
    <location>
        <begin position="23"/>
        <end position="873"/>
    </location>
</feature>
<accession>A0AAD5YMT7</accession>
<dbReference type="AlphaFoldDB" id="A0AAD5YMT7"/>
<dbReference type="InterPro" id="IPR041371">
    <property type="entry name" value="GH92_N"/>
</dbReference>
<dbReference type="Gene3D" id="3.30.2080.10">
    <property type="entry name" value="GH92 mannosidase domain"/>
    <property type="match status" value="1"/>
</dbReference>
<feature type="domain" description="Glycosyl hydrolase family 92" evidence="2">
    <location>
        <begin position="352"/>
        <end position="808"/>
    </location>
</feature>
<dbReference type="EMBL" id="JANIEX010000927">
    <property type="protein sequence ID" value="KAJ3561995.1"/>
    <property type="molecule type" value="Genomic_DNA"/>
</dbReference>
<dbReference type="GO" id="GO:0005975">
    <property type="term" value="P:carbohydrate metabolic process"/>
    <property type="evidence" value="ECO:0007669"/>
    <property type="project" value="InterPro"/>
</dbReference>
<comment type="caution">
    <text evidence="4">The sequence shown here is derived from an EMBL/GenBank/DDBJ whole genome shotgun (WGS) entry which is preliminary data.</text>
</comment>
<sequence>MWPLRLAPVSIALLFASASVLAQDRTPTGRLLPPPQFRLPPSNAVDHVNLLIGNVGPDPDLSGGMIPSTGPPFAMTRWVAQTHVNYISHLPYNFSEVNPTIHGFQATRQPAIWMGETASLAVVPGVAASRDPKTIKTDFAQRGLKFMGGSEKRGGEVISSGYYRVELEDGSGGTILAEQSSTSRVGHLRFTFSSASNTSTTTTPYILIDAVRQSIRRDDPSVVTFPVGNVSISPSTNEICGSSNERQDSIITPNSIKEAASHFKGYFCARFDVPFGDHANVGVIMNETLLEGETSASGSLLNAFVMFPRSAQGEKEFVVNVRVGTSFISEEQARRNIDLEIPDLESSSGQNTEFSPGSLEATAKATRTAWAEKLDRIQIKGASDEDLEVFYTGVVHALQYPNEQYEEDHYYSGYDNRIHQGQSYTGYSIWDTYRAAWAWTILFAPERVPAMVTSMLNDFKEGGWLPMWKNIVETNIMVGTHADSLIGEALRKNVTGFDRNLAWEAVWKDATVPPAGDADTTYSDRQENVDFEVRAGLSTVYNVPNKGWVADDIHSESASRTLDYAYDDYAVYIAAKILGKPENITSFLLDRSRRAPFTLYNNNTSFMEARNADGSLAGPDSGWTEGDKWIYTFDVVHDVPQLIQHRSGNLSFVKSLDEHFDGGHNQHTNEPSHHIPYLYSLAGAAFRTQERVRSIAAENYNNTPIGLSGNEDCGQMSAWYIFSAMGFYPVNPVSGEYVVGAPFYDEMIIDLPQPDAMVQSKRLTIKAEGATNKKYVKSLTVNGKAVLQPILLHEQLVGGGEIVFEMSDDVQEWGNDPEILHSLLHRSKKMHYNIYNDGVVEYLASIYRTAAMVYLNQRLEQTLRGGTQAVTIA</sequence>
<dbReference type="FunFam" id="3.30.2080.10:FF:000001">
    <property type="entry name" value="Alpha-1,2-mannosidase subfamily"/>
    <property type="match status" value="1"/>
</dbReference>
<dbReference type="InterPro" id="IPR014718">
    <property type="entry name" value="GH-type_carb-bd"/>
</dbReference>
<dbReference type="FunFam" id="1.20.1050.60:FF:000001">
    <property type="entry name" value="Putative alpha-1,2-mannosidase"/>
    <property type="match status" value="1"/>
</dbReference>
<keyword evidence="1" id="KW-0732">Signal</keyword>
<dbReference type="NCBIfam" id="TIGR01180">
    <property type="entry name" value="aman2_put"/>
    <property type="match status" value="1"/>
</dbReference>
<feature type="signal peptide" evidence="1">
    <location>
        <begin position="1"/>
        <end position="22"/>
    </location>
</feature>
<dbReference type="Gene3D" id="2.70.98.10">
    <property type="match status" value="1"/>
</dbReference>
<evidence type="ECO:0008006" key="6">
    <source>
        <dbReference type="Google" id="ProtNLM"/>
    </source>
</evidence>
<evidence type="ECO:0000256" key="1">
    <source>
        <dbReference type="SAM" id="SignalP"/>
    </source>
</evidence>
<feature type="domain" description="Glycosyl hydrolase family 92 N-terminal" evidence="3">
    <location>
        <begin position="47"/>
        <end position="326"/>
    </location>
</feature>
<dbReference type="Pfam" id="PF17678">
    <property type="entry name" value="Glyco_hydro_92N"/>
    <property type="match status" value="1"/>
</dbReference>
<dbReference type="GO" id="GO:0030246">
    <property type="term" value="F:carbohydrate binding"/>
    <property type="evidence" value="ECO:0007669"/>
    <property type="project" value="InterPro"/>
</dbReference>
<dbReference type="GO" id="GO:0006516">
    <property type="term" value="P:glycoprotein catabolic process"/>
    <property type="evidence" value="ECO:0007669"/>
    <property type="project" value="TreeGrafter"/>
</dbReference>
<dbReference type="Gene3D" id="1.20.1050.60">
    <property type="entry name" value="alpha-1,2-mannosidase"/>
    <property type="match status" value="1"/>
</dbReference>
<dbReference type="InterPro" id="IPR005887">
    <property type="entry name" value="GH92_a_mannosidase_put"/>
</dbReference>